<evidence type="ECO:0000313" key="1">
    <source>
        <dbReference type="EMBL" id="MBB6122802.1"/>
    </source>
</evidence>
<dbReference type="Gene3D" id="3.40.50.150">
    <property type="entry name" value="Vaccinia Virus protein VP39"/>
    <property type="match status" value="1"/>
</dbReference>
<dbReference type="GO" id="GO:0008168">
    <property type="term" value="F:methyltransferase activity"/>
    <property type="evidence" value="ECO:0007669"/>
    <property type="project" value="UniProtKB-KW"/>
</dbReference>
<dbReference type="Pfam" id="PF13489">
    <property type="entry name" value="Methyltransf_23"/>
    <property type="match status" value="1"/>
</dbReference>
<dbReference type="RefSeq" id="WP_184077209.1">
    <property type="nucleotide sequence ID" value="NZ_JACIJP010000001.1"/>
</dbReference>
<dbReference type="EMBL" id="JACIJP010000001">
    <property type="protein sequence ID" value="MBB6122802.1"/>
    <property type="molecule type" value="Genomic_DNA"/>
</dbReference>
<dbReference type="SUPFAM" id="SSF53335">
    <property type="entry name" value="S-adenosyl-L-methionine-dependent methyltransferases"/>
    <property type="match status" value="1"/>
</dbReference>
<reference evidence="1 2" key="1">
    <citation type="submission" date="2020-08" db="EMBL/GenBank/DDBJ databases">
        <title>Genomic Encyclopedia of Type Strains, Phase IV (KMG-IV): sequencing the most valuable type-strain genomes for metagenomic binning, comparative biology and taxonomic classification.</title>
        <authorList>
            <person name="Goeker M."/>
        </authorList>
    </citation>
    <scope>NUCLEOTIDE SEQUENCE [LARGE SCALE GENOMIC DNA]</scope>
    <source>
        <strain evidence="1 2">DSM 102255</strain>
    </source>
</reference>
<dbReference type="AlphaFoldDB" id="A0A841IXC9"/>
<dbReference type="InterPro" id="IPR029063">
    <property type="entry name" value="SAM-dependent_MTases_sf"/>
</dbReference>
<keyword evidence="2" id="KW-1185">Reference proteome</keyword>
<sequence>MITAQRAGKAAGKHVSRALLGLRSLLGARQDHHCPACGGDVVGFFRYGDCADWGCPACGASPRERLVNALLDAGVLALPQSGAILHMAPSEQSLVNRFGGAAGDYVPADIDPSRYAILGVQPVDLMALDQPSRFDLFYASHVMEHVPDDAAVLRNIYASLRPGGEAWLIVPLWDKRTEDGQPGMSAAERERRFGQWDHVRQYGPDFADRIAAAGFVVTPIGADAVPQNERARMGLGEILFRAVKPAAAR</sequence>
<name>A0A841IXC9_9SPHN</name>
<dbReference type="GO" id="GO:0032259">
    <property type="term" value="P:methylation"/>
    <property type="evidence" value="ECO:0007669"/>
    <property type="project" value="UniProtKB-KW"/>
</dbReference>
<gene>
    <name evidence="1" type="ORF">FHS92_000509</name>
</gene>
<proteinExistence type="predicted"/>
<protein>
    <submittedName>
        <fullName evidence="1">SAM-dependent methyltransferase</fullName>
    </submittedName>
</protein>
<organism evidence="1 2">
    <name type="scientific">Sphingobium subterraneum</name>
    <dbReference type="NCBI Taxonomy" id="627688"/>
    <lineage>
        <taxon>Bacteria</taxon>
        <taxon>Pseudomonadati</taxon>
        <taxon>Pseudomonadota</taxon>
        <taxon>Alphaproteobacteria</taxon>
        <taxon>Sphingomonadales</taxon>
        <taxon>Sphingomonadaceae</taxon>
        <taxon>Sphingobium</taxon>
    </lineage>
</organism>
<comment type="caution">
    <text evidence="1">The sequence shown here is derived from an EMBL/GenBank/DDBJ whole genome shotgun (WGS) entry which is preliminary data.</text>
</comment>
<dbReference type="Proteomes" id="UP000552700">
    <property type="component" value="Unassembled WGS sequence"/>
</dbReference>
<keyword evidence="1" id="KW-0808">Transferase</keyword>
<evidence type="ECO:0000313" key="2">
    <source>
        <dbReference type="Proteomes" id="UP000552700"/>
    </source>
</evidence>
<keyword evidence="1" id="KW-0489">Methyltransferase</keyword>
<accession>A0A841IXC9</accession>